<sequence length="592" mass="67306">MNKLKTLEDYFGHKAFRPLQEEVVDAILNREDVLMILPTGGGKSLCYQLPTLLMEGVTVVVSPLLALMHDQVVALRANGIPAAMLSSMQDMEESRQIEGQLHRGKIKLLYVAPERLTNAYFLNMLHQLDINFFVIDEAHCVSEWGHEFRENYRRLSLLKEQFATTPIAAFTATATKAVEEDIASNLGLQNPKRVRGSLFRENLTIHSRHRIKDGREQLLEFLKSHEGESGIIYTLSRKSTESVAHFLQNKGIEARAYHAGLPTEEKHATYSDFVADRVQVVVATIAFGMGIDKSNIRFVVHMTLPKTLENFYQEIGRAGRDGLEAETLLLFSAQDIVQQKMFIEDLPETPYKQHAFNKLDSMVRFANSENCRHQSIAAYFDDRIEVCGTKCDNCTTTQSEKIDITTAARMLLSTILRTEQKFGLHYVIDVLRGSREQRVLQNGHDTLSVYGIGEEYSKAQWMTIGDKLLELGAVEIGEFKVYRLTNFGVEVIKGAHSIELKKERLAVQKAKPKRKVTYFDDYDAEVYDRLRELRTQIASEKGIPPYIVFSDKTLKDLSNKQPQTKGEMLEVHGIGEVKFERYGEAFLELLTV</sequence>
<keyword evidence="13" id="KW-0234">DNA repair</keyword>
<gene>
    <name evidence="20" type="ORF">YH65_00300</name>
</gene>
<dbReference type="Gene3D" id="1.10.150.80">
    <property type="entry name" value="HRDC domain"/>
    <property type="match status" value="1"/>
</dbReference>
<dbReference type="SMART" id="SM00490">
    <property type="entry name" value="HELICc"/>
    <property type="match status" value="1"/>
</dbReference>
<keyword evidence="10" id="KW-0067">ATP-binding</keyword>
<dbReference type="GO" id="GO:0006260">
    <property type="term" value="P:DNA replication"/>
    <property type="evidence" value="ECO:0007669"/>
    <property type="project" value="InterPro"/>
</dbReference>
<evidence type="ECO:0000259" key="19">
    <source>
        <dbReference type="PROSITE" id="PS51194"/>
    </source>
</evidence>
<proteinExistence type="inferred from homology"/>
<dbReference type="PROSITE" id="PS50967">
    <property type="entry name" value="HRDC"/>
    <property type="match status" value="1"/>
</dbReference>
<organism evidence="20 21">
    <name type="scientific">Sulfurovum lithotrophicum</name>
    <dbReference type="NCBI Taxonomy" id="206403"/>
    <lineage>
        <taxon>Bacteria</taxon>
        <taxon>Pseudomonadati</taxon>
        <taxon>Campylobacterota</taxon>
        <taxon>Epsilonproteobacteria</taxon>
        <taxon>Campylobacterales</taxon>
        <taxon>Sulfurovaceae</taxon>
        <taxon>Sulfurovum</taxon>
    </lineage>
</organism>
<dbReference type="GO" id="GO:0003677">
    <property type="term" value="F:DNA binding"/>
    <property type="evidence" value="ECO:0007669"/>
    <property type="project" value="UniProtKB-KW"/>
</dbReference>
<evidence type="ECO:0000256" key="5">
    <source>
        <dbReference type="ARBA" id="ARBA00022741"/>
    </source>
</evidence>
<keyword evidence="6" id="KW-0227">DNA damage</keyword>
<dbReference type="KEGG" id="slh:YH65_00300"/>
<keyword evidence="11" id="KW-0238">DNA-binding</keyword>
<accession>A0A7U4RPU5</accession>
<dbReference type="InterPro" id="IPR044876">
    <property type="entry name" value="HRDC_dom_sf"/>
</dbReference>
<evidence type="ECO:0000256" key="15">
    <source>
        <dbReference type="ARBA" id="ARBA00034617"/>
    </source>
</evidence>
<dbReference type="InterPro" id="IPR006293">
    <property type="entry name" value="DNA_helicase_ATP-dep_RecQ_bac"/>
</dbReference>
<dbReference type="GO" id="GO:0009432">
    <property type="term" value="P:SOS response"/>
    <property type="evidence" value="ECO:0007669"/>
    <property type="project" value="UniProtKB-UniRule"/>
</dbReference>
<dbReference type="GO" id="GO:0006281">
    <property type="term" value="P:DNA repair"/>
    <property type="evidence" value="ECO:0007669"/>
    <property type="project" value="UniProtKB-KW"/>
</dbReference>
<dbReference type="CDD" id="cd17920">
    <property type="entry name" value="DEXHc_RecQ"/>
    <property type="match status" value="1"/>
</dbReference>
<keyword evidence="12" id="KW-0233">DNA recombination</keyword>
<dbReference type="InterPro" id="IPR010997">
    <property type="entry name" value="HRDC-like_sf"/>
</dbReference>
<dbReference type="Proteomes" id="UP000034444">
    <property type="component" value="Chromosome"/>
</dbReference>
<dbReference type="PROSITE" id="PS51192">
    <property type="entry name" value="HELICASE_ATP_BIND_1"/>
    <property type="match status" value="1"/>
</dbReference>
<comment type="cofactor">
    <cofactor evidence="1">
        <name>Mg(2+)</name>
        <dbReference type="ChEBI" id="CHEBI:18420"/>
    </cofactor>
</comment>
<keyword evidence="21" id="KW-1185">Reference proteome</keyword>
<evidence type="ECO:0000313" key="21">
    <source>
        <dbReference type="Proteomes" id="UP000034444"/>
    </source>
</evidence>
<comment type="similarity">
    <text evidence="3">Belongs to the helicase family. RecQ subfamily.</text>
</comment>
<dbReference type="GO" id="GO:0043590">
    <property type="term" value="C:bacterial nucleoid"/>
    <property type="evidence" value="ECO:0007669"/>
    <property type="project" value="UniProtKB-ARBA"/>
</dbReference>
<keyword evidence="8 20" id="KW-0347">Helicase</keyword>
<dbReference type="GO" id="GO:0009378">
    <property type="term" value="F:four-way junction helicase activity"/>
    <property type="evidence" value="ECO:0007669"/>
    <property type="project" value="TreeGrafter"/>
</dbReference>
<dbReference type="Pfam" id="PF09382">
    <property type="entry name" value="RQC"/>
    <property type="match status" value="1"/>
</dbReference>
<dbReference type="GO" id="GO:0005737">
    <property type="term" value="C:cytoplasm"/>
    <property type="evidence" value="ECO:0007669"/>
    <property type="project" value="TreeGrafter"/>
</dbReference>
<keyword evidence="14" id="KW-0413">Isomerase</keyword>
<evidence type="ECO:0000256" key="13">
    <source>
        <dbReference type="ARBA" id="ARBA00023204"/>
    </source>
</evidence>
<evidence type="ECO:0000313" key="20">
    <source>
        <dbReference type="EMBL" id="AKF24021.1"/>
    </source>
</evidence>
<dbReference type="EMBL" id="CP011308">
    <property type="protein sequence ID" value="AKF24021.1"/>
    <property type="molecule type" value="Genomic_DNA"/>
</dbReference>
<evidence type="ECO:0000256" key="3">
    <source>
        <dbReference type="ARBA" id="ARBA00005446"/>
    </source>
</evidence>
<dbReference type="InterPro" id="IPR036388">
    <property type="entry name" value="WH-like_DNA-bd_sf"/>
</dbReference>
<dbReference type="InterPro" id="IPR004589">
    <property type="entry name" value="DNA_helicase_ATP-dep_RecQ"/>
</dbReference>
<dbReference type="InterPro" id="IPR002121">
    <property type="entry name" value="HRDC_dom"/>
</dbReference>
<dbReference type="SMART" id="SM00956">
    <property type="entry name" value="RQC"/>
    <property type="match status" value="1"/>
</dbReference>
<comment type="cofactor">
    <cofactor evidence="2">
        <name>Zn(2+)</name>
        <dbReference type="ChEBI" id="CHEBI:29105"/>
    </cofactor>
</comment>
<reference evidence="21" key="2">
    <citation type="journal article" date="2017" name="Stand. Genomic Sci.">
        <title>Complete genome sequence of the sulfur-oxidizing chemolithoautotrophic Sulfurovum lithotrophicum 42BKTT.</title>
        <authorList>
            <person name="Jeon W."/>
            <person name="Priscilla L."/>
            <person name="Park G."/>
            <person name="Lee H."/>
            <person name="Lee N."/>
            <person name="Lee D."/>
            <person name="Kwon H."/>
            <person name="Ahn I."/>
            <person name="Lee C."/>
            <person name="Lee H."/>
            <person name="Ahn J."/>
        </authorList>
    </citation>
    <scope>NUCLEOTIDE SEQUENCE [LARGE SCALE GENOMIC DNA]</scope>
    <source>
        <strain evidence="21">ATCC BAA-797 / 42BKT</strain>
    </source>
</reference>
<feature type="domain" description="HRDC" evidence="17">
    <location>
        <begin position="520"/>
        <end position="592"/>
    </location>
</feature>
<dbReference type="InterPro" id="IPR011545">
    <property type="entry name" value="DEAD/DEAH_box_helicase_dom"/>
</dbReference>
<dbReference type="InterPro" id="IPR036390">
    <property type="entry name" value="WH_DNA-bd_sf"/>
</dbReference>
<dbReference type="InterPro" id="IPR027417">
    <property type="entry name" value="P-loop_NTPase"/>
</dbReference>
<name>A0A7U4RPU5_9BACT</name>
<keyword evidence="7" id="KW-0378">Hydrolase</keyword>
<dbReference type="PANTHER" id="PTHR13710:SF105">
    <property type="entry name" value="ATP-DEPENDENT DNA HELICASE Q1"/>
    <property type="match status" value="1"/>
</dbReference>
<dbReference type="Pfam" id="PF00570">
    <property type="entry name" value="HRDC"/>
    <property type="match status" value="1"/>
</dbReference>
<dbReference type="EC" id="5.6.2.4" evidence="16"/>
<comment type="catalytic activity">
    <reaction evidence="15">
        <text>Couples ATP hydrolysis with the unwinding of duplex DNA by translocating in the 3'-5' direction.</text>
        <dbReference type="EC" id="5.6.2.4"/>
    </reaction>
</comment>
<keyword evidence="5" id="KW-0547">Nucleotide-binding</keyword>
<dbReference type="Pfam" id="PF16124">
    <property type="entry name" value="RecQ_Zn_bind"/>
    <property type="match status" value="1"/>
</dbReference>
<evidence type="ECO:0000256" key="16">
    <source>
        <dbReference type="NCBIfam" id="TIGR01389"/>
    </source>
</evidence>
<dbReference type="FunFam" id="1.10.150.80:FF:000002">
    <property type="entry name" value="ATP-dependent DNA helicase RecQ"/>
    <property type="match status" value="1"/>
</dbReference>
<dbReference type="SMART" id="SM00341">
    <property type="entry name" value="HRDC"/>
    <property type="match status" value="1"/>
</dbReference>
<dbReference type="AlphaFoldDB" id="A0A7U4RPU5"/>
<keyword evidence="9" id="KW-0862">Zinc</keyword>
<dbReference type="PROSITE" id="PS51194">
    <property type="entry name" value="HELICASE_CTER"/>
    <property type="match status" value="1"/>
</dbReference>
<dbReference type="GO" id="GO:0043138">
    <property type="term" value="F:3'-5' DNA helicase activity"/>
    <property type="evidence" value="ECO:0007669"/>
    <property type="project" value="UniProtKB-EC"/>
</dbReference>
<feature type="domain" description="Helicase C-terminal" evidence="19">
    <location>
        <begin position="214"/>
        <end position="367"/>
    </location>
</feature>
<dbReference type="SMART" id="SM00487">
    <property type="entry name" value="DEXDc"/>
    <property type="match status" value="1"/>
</dbReference>
<dbReference type="InterPro" id="IPR018982">
    <property type="entry name" value="RQC_domain"/>
</dbReference>
<dbReference type="GO" id="GO:0016787">
    <property type="term" value="F:hydrolase activity"/>
    <property type="evidence" value="ECO:0007669"/>
    <property type="project" value="UniProtKB-KW"/>
</dbReference>
<dbReference type="Pfam" id="PF00270">
    <property type="entry name" value="DEAD"/>
    <property type="match status" value="1"/>
</dbReference>
<dbReference type="NCBIfam" id="TIGR00614">
    <property type="entry name" value="recQ_fam"/>
    <property type="match status" value="1"/>
</dbReference>
<dbReference type="GO" id="GO:0005694">
    <property type="term" value="C:chromosome"/>
    <property type="evidence" value="ECO:0007669"/>
    <property type="project" value="TreeGrafter"/>
</dbReference>
<evidence type="ECO:0000256" key="1">
    <source>
        <dbReference type="ARBA" id="ARBA00001946"/>
    </source>
</evidence>
<dbReference type="InterPro" id="IPR014001">
    <property type="entry name" value="Helicase_ATP-bd"/>
</dbReference>
<evidence type="ECO:0000256" key="10">
    <source>
        <dbReference type="ARBA" id="ARBA00022840"/>
    </source>
</evidence>
<dbReference type="RefSeq" id="WP_046550135.1">
    <property type="nucleotide sequence ID" value="NZ_CP011308.1"/>
</dbReference>
<dbReference type="FunFam" id="3.40.50.300:FF:000296">
    <property type="entry name" value="ATP-dependent DNA helicase RecQ"/>
    <property type="match status" value="1"/>
</dbReference>
<dbReference type="SUPFAM" id="SSF47819">
    <property type="entry name" value="HRDC-like"/>
    <property type="match status" value="1"/>
</dbReference>
<keyword evidence="4" id="KW-0479">Metal-binding</keyword>
<evidence type="ECO:0000259" key="17">
    <source>
        <dbReference type="PROSITE" id="PS50967"/>
    </source>
</evidence>
<dbReference type="PANTHER" id="PTHR13710">
    <property type="entry name" value="DNA HELICASE RECQ FAMILY MEMBER"/>
    <property type="match status" value="1"/>
</dbReference>
<dbReference type="Gene3D" id="1.10.10.10">
    <property type="entry name" value="Winged helix-like DNA-binding domain superfamily/Winged helix DNA-binding domain"/>
    <property type="match status" value="1"/>
</dbReference>
<dbReference type="SUPFAM" id="SSF52540">
    <property type="entry name" value="P-loop containing nucleoside triphosphate hydrolases"/>
    <property type="match status" value="1"/>
</dbReference>
<dbReference type="OrthoDB" id="9760034at2"/>
<dbReference type="Gene3D" id="3.40.50.300">
    <property type="entry name" value="P-loop containing nucleotide triphosphate hydrolases"/>
    <property type="match status" value="2"/>
</dbReference>
<evidence type="ECO:0000256" key="8">
    <source>
        <dbReference type="ARBA" id="ARBA00022806"/>
    </source>
</evidence>
<evidence type="ECO:0000256" key="4">
    <source>
        <dbReference type="ARBA" id="ARBA00022723"/>
    </source>
</evidence>
<dbReference type="SUPFAM" id="SSF46785">
    <property type="entry name" value="Winged helix' DNA-binding domain"/>
    <property type="match status" value="1"/>
</dbReference>
<evidence type="ECO:0000256" key="12">
    <source>
        <dbReference type="ARBA" id="ARBA00023172"/>
    </source>
</evidence>
<protein>
    <recommendedName>
        <fullName evidence="16">DNA helicase RecQ</fullName>
        <ecNumber evidence="16">5.6.2.4</ecNumber>
    </recommendedName>
</protein>
<evidence type="ECO:0000256" key="14">
    <source>
        <dbReference type="ARBA" id="ARBA00023235"/>
    </source>
</evidence>
<dbReference type="NCBIfam" id="TIGR01389">
    <property type="entry name" value="recQ"/>
    <property type="match status" value="1"/>
</dbReference>
<evidence type="ECO:0000256" key="11">
    <source>
        <dbReference type="ARBA" id="ARBA00023125"/>
    </source>
</evidence>
<evidence type="ECO:0000256" key="7">
    <source>
        <dbReference type="ARBA" id="ARBA00022801"/>
    </source>
</evidence>
<dbReference type="InterPro" id="IPR032284">
    <property type="entry name" value="RecQ_Zn-bd"/>
</dbReference>
<evidence type="ECO:0000256" key="9">
    <source>
        <dbReference type="ARBA" id="ARBA00022833"/>
    </source>
</evidence>
<dbReference type="GO" id="GO:0006310">
    <property type="term" value="P:DNA recombination"/>
    <property type="evidence" value="ECO:0007669"/>
    <property type="project" value="UniProtKB-UniRule"/>
</dbReference>
<evidence type="ECO:0000256" key="6">
    <source>
        <dbReference type="ARBA" id="ARBA00022763"/>
    </source>
</evidence>
<evidence type="ECO:0000259" key="18">
    <source>
        <dbReference type="PROSITE" id="PS51192"/>
    </source>
</evidence>
<dbReference type="InterPro" id="IPR001650">
    <property type="entry name" value="Helicase_C-like"/>
</dbReference>
<feature type="domain" description="Helicase ATP-binding" evidence="18">
    <location>
        <begin position="24"/>
        <end position="192"/>
    </location>
</feature>
<dbReference type="Pfam" id="PF00271">
    <property type="entry name" value="Helicase_C"/>
    <property type="match status" value="1"/>
</dbReference>
<dbReference type="GO" id="GO:0005524">
    <property type="term" value="F:ATP binding"/>
    <property type="evidence" value="ECO:0007669"/>
    <property type="project" value="UniProtKB-KW"/>
</dbReference>
<dbReference type="GO" id="GO:0046872">
    <property type="term" value="F:metal ion binding"/>
    <property type="evidence" value="ECO:0007669"/>
    <property type="project" value="UniProtKB-KW"/>
</dbReference>
<evidence type="ECO:0000256" key="2">
    <source>
        <dbReference type="ARBA" id="ARBA00001947"/>
    </source>
</evidence>
<reference evidence="20 21" key="1">
    <citation type="submission" date="2015-04" db="EMBL/GenBank/DDBJ databases">
        <title>Complete genome sequence of Sulfurovum lithotrophicum ATCC BAA-797T.</title>
        <authorList>
            <person name="Ahn J."/>
            <person name="Park G."/>
            <person name="Jeon W."/>
            <person name="Jang Y."/>
            <person name="Jang M."/>
            <person name="Lee H."/>
            <person name="Lee H."/>
        </authorList>
    </citation>
    <scope>NUCLEOTIDE SEQUENCE [LARGE SCALE GENOMIC DNA]</scope>
    <source>
        <strain evidence="21">ATCC BAA-797 / 42BKT</strain>
    </source>
</reference>